<feature type="region of interest" description="Disordered" evidence="6">
    <location>
        <begin position="1"/>
        <end position="20"/>
    </location>
</feature>
<feature type="compositionally biased region" description="Polar residues" evidence="6">
    <location>
        <begin position="373"/>
        <end position="394"/>
    </location>
</feature>
<reference evidence="9" key="1">
    <citation type="journal article" date="2009" name="Genome Res.">
        <title>Comparative genomic analyses of the human fungal pathogens Coccidioides and their relatives.</title>
        <authorList>
            <person name="Sharpton T.J."/>
            <person name="Stajich J.E."/>
            <person name="Rounsley S.D."/>
            <person name="Gardner M.J."/>
            <person name="Wortman J.R."/>
            <person name="Jordar V.S."/>
            <person name="Maiti R."/>
            <person name="Kodira C.D."/>
            <person name="Neafsey D.E."/>
            <person name="Zeng Q."/>
            <person name="Hung C.-Y."/>
            <person name="McMahan C."/>
            <person name="Muszewska A."/>
            <person name="Grynberg M."/>
            <person name="Mandel M.A."/>
            <person name="Kellner E.M."/>
            <person name="Barker B.M."/>
            <person name="Galgiani J.N."/>
            <person name="Orbach M.J."/>
            <person name="Kirkland T.N."/>
            <person name="Cole G.T."/>
            <person name="Henn M.R."/>
            <person name="Birren B.W."/>
            <person name="Taylor J.W."/>
        </authorList>
    </citation>
    <scope>NUCLEOTIDE SEQUENCE [LARGE SCALE GENOMIC DNA]</scope>
    <source>
        <strain evidence="9">RS</strain>
    </source>
</reference>
<dbReference type="Gene3D" id="1.10.472.10">
    <property type="entry name" value="Cyclin-like"/>
    <property type="match status" value="2"/>
</dbReference>
<keyword evidence="9" id="KW-1185">Reference proteome</keyword>
<feature type="region of interest" description="Disordered" evidence="6">
    <location>
        <begin position="271"/>
        <end position="489"/>
    </location>
</feature>
<feature type="domain" description="Cyclin-like" evidence="7">
    <location>
        <begin position="184"/>
        <end position="267"/>
    </location>
</feature>
<comment type="similarity">
    <text evidence="1">Belongs to the cyclin family. Cyclin C subfamily.</text>
</comment>
<feature type="compositionally biased region" description="Basic and acidic residues" evidence="6">
    <location>
        <begin position="324"/>
        <end position="334"/>
    </location>
</feature>
<dbReference type="CDD" id="cd20545">
    <property type="entry name" value="CYCLIN_SpCG1C-like_rpt1"/>
    <property type="match status" value="1"/>
</dbReference>
<dbReference type="GO" id="GO:0006357">
    <property type="term" value="P:regulation of transcription by RNA polymerase II"/>
    <property type="evidence" value="ECO:0007669"/>
    <property type="project" value="InterPro"/>
</dbReference>
<reference evidence="9" key="2">
    <citation type="journal article" date="2010" name="Genome Res.">
        <title>Population genomic sequencing of Coccidioides fungi reveals recent hybridization and transposon control.</title>
        <authorList>
            <person name="Neafsey D.E."/>
            <person name="Barker B.M."/>
            <person name="Sharpton T.J."/>
            <person name="Stajich J.E."/>
            <person name="Park D.J."/>
            <person name="Whiston E."/>
            <person name="Hung C.-Y."/>
            <person name="McMahan C."/>
            <person name="White J."/>
            <person name="Sykes S."/>
            <person name="Heiman D."/>
            <person name="Young S."/>
            <person name="Zeng Q."/>
            <person name="Abouelleil A."/>
            <person name="Aftuck L."/>
            <person name="Bessette D."/>
            <person name="Brown A."/>
            <person name="FitzGerald M."/>
            <person name="Lui A."/>
            <person name="Macdonald J.P."/>
            <person name="Priest M."/>
            <person name="Orbach M.J."/>
            <person name="Galgiani J.N."/>
            <person name="Kirkland T.N."/>
            <person name="Cole G.T."/>
            <person name="Birren B.W."/>
            <person name="Henn M.R."/>
            <person name="Taylor J.W."/>
            <person name="Rounsley S.D."/>
        </authorList>
    </citation>
    <scope>GENOME REANNOTATION</scope>
    <source>
        <strain evidence="9">RS</strain>
    </source>
</reference>
<evidence type="ECO:0000256" key="4">
    <source>
        <dbReference type="ARBA" id="ARBA00025278"/>
    </source>
</evidence>
<dbReference type="Pfam" id="PF00134">
    <property type="entry name" value="Cyclin_N"/>
    <property type="match status" value="1"/>
</dbReference>
<dbReference type="FunFam" id="1.10.472.10:FF:000072">
    <property type="entry name" value="Cyclin Pch1"/>
    <property type="match status" value="1"/>
</dbReference>
<feature type="compositionally biased region" description="Low complexity" evidence="6">
    <location>
        <begin position="417"/>
        <end position="443"/>
    </location>
</feature>
<dbReference type="InterPro" id="IPR043198">
    <property type="entry name" value="Cyclin/Ssn8"/>
</dbReference>
<organism evidence="8 9">
    <name type="scientific">Coccidioides immitis (strain RS)</name>
    <name type="common">Valley fever fungus</name>
    <dbReference type="NCBI Taxonomy" id="246410"/>
    <lineage>
        <taxon>Eukaryota</taxon>
        <taxon>Fungi</taxon>
        <taxon>Dikarya</taxon>
        <taxon>Ascomycota</taxon>
        <taxon>Pezizomycotina</taxon>
        <taxon>Eurotiomycetes</taxon>
        <taxon>Eurotiomycetidae</taxon>
        <taxon>Onygenales</taxon>
        <taxon>Onygenaceae</taxon>
        <taxon>Coccidioides</taxon>
    </lineage>
</organism>
<dbReference type="KEGG" id="cim:CIMG_11147"/>
<protein>
    <recommendedName>
        <fullName evidence="3">RNA polymerase II holoenzyme cyclin-like subunit</fullName>
    </recommendedName>
</protein>
<evidence type="ECO:0000313" key="9">
    <source>
        <dbReference type="Proteomes" id="UP000001261"/>
    </source>
</evidence>
<evidence type="ECO:0000256" key="5">
    <source>
        <dbReference type="RuleBase" id="RU000383"/>
    </source>
</evidence>
<dbReference type="InterPro" id="IPR036915">
    <property type="entry name" value="Cyclin-like_sf"/>
</dbReference>
<keyword evidence="5" id="KW-0195">Cyclin</keyword>
<dbReference type="FunFam" id="1.10.472.10:FF:000201">
    <property type="entry name" value="Cyclin pch1"/>
    <property type="match status" value="1"/>
</dbReference>
<dbReference type="OMA" id="IMQVGIL"/>
<dbReference type="STRING" id="246410.A0A0D8JX57"/>
<gene>
    <name evidence="8" type="ORF">CIMG_11147</name>
</gene>
<dbReference type="CDD" id="cd20546">
    <property type="entry name" value="CYCLIN_SpCG1C_ScCTK2-like_rpt2"/>
    <property type="match status" value="1"/>
</dbReference>
<dbReference type="SMART" id="SM00385">
    <property type="entry name" value="CYCLIN"/>
    <property type="match status" value="2"/>
</dbReference>
<comment type="function">
    <text evidence="4">Component of the SRB8-11 complex. The SRB8-11 complex is a regulatory module of the Mediator complex which is itself involved in regulation of basal and activated RNA polymerase II-dependent transcription. The SRB8-11 complex may be involved in the transcriptional repression of a subset of genes regulated by Mediator. It may inhibit the association of the Mediator complex with RNA polymerase II to form the holoenzyme complex. The SRB8-11 complex phosphorylates the C-terminal domain (CTD) of the largest subunit of RNA polymerase II.</text>
</comment>
<dbReference type="GeneID" id="24163585"/>
<dbReference type="AlphaFoldDB" id="A0A0D8JX57"/>
<name>A0A0D8JX57_COCIM</name>
<dbReference type="RefSeq" id="XP_012213680.1">
    <property type="nucleotide sequence ID" value="XM_012358257.1"/>
</dbReference>
<dbReference type="EMBL" id="GG704916">
    <property type="protein sequence ID" value="KJF61521.1"/>
    <property type="molecule type" value="Genomic_DNA"/>
</dbReference>
<dbReference type="SUPFAM" id="SSF47954">
    <property type="entry name" value="Cyclin-like"/>
    <property type="match status" value="2"/>
</dbReference>
<feature type="compositionally biased region" description="Polar residues" evidence="6">
    <location>
        <begin position="338"/>
        <end position="357"/>
    </location>
</feature>
<dbReference type="OrthoDB" id="25002at2759"/>
<sequence>MPSISSNKKSSTPPVPSPSNPVLLATQSQWLFTDSELLRSPSVLDGMPIESEHTSRGKGVNFIMQVGILLKLPQLTLCTASVYLHRFFMRYSMVDLPQRPGMHPYSIAATALFLATKVEENCRKMRELIIACCRVALKQPNVVVDEQSKEFWKWRDTILHNEDLLLEALCFDLQLEQPYRLLYDFLCYLHQHDNKPLRNSAWAFINDSIFTVLCLQFTSRTIAASALYAAARHCDVSFDDDILGRPWWEQLDVELRDLKRACNRMAELYERSPLPKPGQRYPSIPGNEGDSTDKTRHVISRGNENGTEDGYTDERNGSLSPGEISERKRSREADNLPSPKQNPLQHTHSVSTNGRLNQEQEQRSLKRQRLDDNQTTAPNFRSPLTHSQTQSQFDSQPKSNQSSQPSLTNATSTLHISSNNNSTSPETATPTSTTNPPQPETTNLNGNSNPEHRAPPPTSLSAPTTPNDKPQSSRIPASYQRKKEAASPRPPVNLRIEIWHRGSQGRCMVAPELPPRDVRIEINQMGIENPSFELPLNDLGLESIPKVSCQV</sequence>
<dbReference type="Proteomes" id="UP000001261">
    <property type="component" value="Unassembled WGS sequence"/>
</dbReference>
<feature type="compositionally biased region" description="Basic and acidic residues" evidence="6">
    <location>
        <begin position="358"/>
        <end position="372"/>
    </location>
</feature>
<dbReference type="GO" id="GO:0016538">
    <property type="term" value="F:cyclin-dependent protein serine/threonine kinase regulator activity"/>
    <property type="evidence" value="ECO:0007669"/>
    <property type="project" value="InterPro"/>
</dbReference>
<dbReference type="InParanoid" id="A0A0D8JX57"/>
<feature type="compositionally biased region" description="Low complexity" evidence="6">
    <location>
        <begin position="395"/>
        <end position="406"/>
    </location>
</feature>
<evidence type="ECO:0000256" key="3">
    <source>
        <dbReference type="ARBA" id="ARBA00014912"/>
    </source>
</evidence>
<proteinExistence type="inferred from homology"/>
<evidence type="ECO:0000313" key="8">
    <source>
        <dbReference type="EMBL" id="KJF61521.1"/>
    </source>
</evidence>
<dbReference type="VEuPathDB" id="FungiDB:CIMG_11147"/>
<accession>A0A0D8JX57</accession>
<dbReference type="PANTHER" id="PTHR10026">
    <property type="entry name" value="CYCLIN"/>
    <property type="match status" value="1"/>
</dbReference>
<feature type="compositionally biased region" description="Polar residues" evidence="6">
    <location>
        <begin position="407"/>
        <end position="416"/>
    </location>
</feature>
<feature type="compositionally biased region" description="Low complexity" evidence="6">
    <location>
        <begin position="1"/>
        <end position="12"/>
    </location>
</feature>
<dbReference type="InterPro" id="IPR006671">
    <property type="entry name" value="Cyclin_N"/>
</dbReference>
<dbReference type="InterPro" id="IPR013763">
    <property type="entry name" value="Cyclin-like_dom"/>
</dbReference>
<evidence type="ECO:0000256" key="6">
    <source>
        <dbReference type="SAM" id="MobiDB-lite"/>
    </source>
</evidence>
<feature type="domain" description="Cyclin-like" evidence="7">
    <location>
        <begin position="61"/>
        <end position="167"/>
    </location>
</feature>
<evidence type="ECO:0000259" key="7">
    <source>
        <dbReference type="SMART" id="SM00385"/>
    </source>
</evidence>
<evidence type="ECO:0000256" key="1">
    <source>
        <dbReference type="ARBA" id="ARBA00008638"/>
    </source>
</evidence>
<comment type="subunit">
    <text evidence="2">Component of the SRB8-11 complex, a regulatory module of the Mediator complex.</text>
</comment>
<evidence type="ECO:0000256" key="2">
    <source>
        <dbReference type="ARBA" id="ARBA00011612"/>
    </source>
</evidence>